<comment type="caution">
    <text evidence="16">The sequence shown here is derived from an EMBL/GenBank/DDBJ whole genome shotgun (WGS) entry which is preliminary data.</text>
</comment>
<evidence type="ECO:0000256" key="11">
    <source>
        <dbReference type="RuleBase" id="RU004136"/>
    </source>
</evidence>
<keyword evidence="5 10" id="KW-0067">ATP-binding</keyword>
<evidence type="ECO:0000259" key="15">
    <source>
        <dbReference type="Pfam" id="PF08245"/>
    </source>
</evidence>
<keyword evidence="7 10" id="KW-0573">Peptidoglycan synthesis</keyword>
<keyword evidence="17" id="KW-1185">Reference proteome</keyword>
<feature type="domain" description="Mur ligase C-terminal" evidence="14">
    <location>
        <begin position="327"/>
        <end position="411"/>
    </location>
</feature>
<keyword evidence="6 10" id="KW-0133">Cell shape</keyword>
<evidence type="ECO:0000256" key="12">
    <source>
        <dbReference type="SAM" id="MobiDB-lite"/>
    </source>
</evidence>
<dbReference type="SUPFAM" id="SSF63418">
    <property type="entry name" value="MurE/MurF N-terminal domain"/>
    <property type="match status" value="1"/>
</dbReference>
<name>A0A2M9XFZ8_9LEPT</name>
<dbReference type="Gene3D" id="3.40.1190.10">
    <property type="entry name" value="Mur-like, catalytic domain"/>
    <property type="match status" value="1"/>
</dbReference>
<sequence length="481" mass="53488">MKAPFQYDPETVRRVLQSPSDFSFQKESEIKSISTASGMVEPGTLFIPLRGNRDGHEFISDALEKGASYFLCEKGHPILESLNSEQRSKAIQVKDTLLALGKLATFHRSRFNPILIAVTGSSGKTTTKEILSSCLSPLEEGLLVTEKNYNNEIGVPFTLFKINSKTRYVVCEMGMNHAGEISRLTKMASPNYSLITTIGTAHIELLGSRKGIAKAKAEVLEGMHKGGVLFYPETGEYKNFLKRRCLRYGIKFKSVPLKRRIEIIETNRDGFKISFLNYSLNWSLPGIKLLENLALCVSMLEELGTPTDWIQNGIQNFRSGDKRLDFQAGNYKILNDTYNANRESMLSSLEACSQIAGEEGFYAVLGDMKEVGNYSRKFHTEIGSFAASLKNCKGIFLFGTESSHALKSFRKKASSDLLSFSFPGDEEGLKNLVDTIRKEVPKGSYLLAKASRGMRLERAVEELNSGTKDSSMFSGLPVDRS</sequence>
<keyword evidence="8 10" id="KW-0131">Cell cycle</keyword>
<dbReference type="PANTHER" id="PTHR43024">
    <property type="entry name" value="UDP-N-ACETYLMURAMOYL-TRIPEPTIDE--D-ALANYL-D-ALANINE LIGASE"/>
    <property type="match status" value="1"/>
</dbReference>
<dbReference type="Pfam" id="PF08245">
    <property type="entry name" value="Mur_ligase_M"/>
    <property type="match status" value="1"/>
</dbReference>
<dbReference type="InterPro" id="IPR000713">
    <property type="entry name" value="Mur_ligase_N"/>
</dbReference>
<dbReference type="SUPFAM" id="SSF53244">
    <property type="entry name" value="MurD-like peptide ligases, peptide-binding domain"/>
    <property type="match status" value="1"/>
</dbReference>
<evidence type="ECO:0000259" key="14">
    <source>
        <dbReference type="Pfam" id="PF02875"/>
    </source>
</evidence>
<dbReference type="InterPro" id="IPR005863">
    <property type="entry name" value="UDP-N-AcMur_synth"/>
</dbReference>
<dbReference type="Pfam" id="PF02875">
    <property type="entry name" value="Mur_ligase_C"/>
    <property type="match status" value="1"/>
</dbReference>
<dbReference type="GO" id="GO:0005737">
    <property type="term" value="C:cytoplasm"/>
    <property type="evidence" value="ECO:0007669"/>
    <property type="project" value="UniProtKB-SubCell"/>
</dbReference>
<evidence type="ECO:0000256" key="1">
    <source>
        <dbReference type="ARBA" id="ARBA00022490"/>
    </source>
</evidence>
<dbReference type="NCBIfam" id="TIGR01143">
    <property type="entry name" value="murF"/>
    <property type="match status" value="1"/>
</dbReference>
<evidence type="ECO:0000256" key="3">
    <source>
        <dbReference type="ARBA" id="ARBA00022618"/>
    </source>
</evidence>
<evidence type="ECO:0000256" key="8">
    <source>
        <dbReference type="ARBA" id="ARBA00023306"/>
    </source>
</evidence>
<evidence type="ECO:0000256" key="9">
    <source>
        <dbReference type="ARBA" id="ARBA00023316"/>
    </source>
</evidence>
<dbReference type="InterPro" id="IPR035911">
    <property type="entry name" value="MurE/MurF_N"/>
</dbReference>
<evidence type="ECO:0000256" key="5">
    <source>
        <dbReference type="ARBA" id="ARBA00022840"/>
    </source>
</evidence>
<feature type="domain" description="Mur ligase N-terminal catalytic" evidence="13">
    <location>
        <begin position="29"/>
        <end position="106"/>
    </location>
</feature>
<evidence type="ECO:0000313" key="16">
    <source>
        <dbReference type="EMBL" id="PJZ26606.1"/>
    </source>
</evidence>
<gene>
    <name evidence="10" type="primary">murF</name>
    <name evidence="16" type="ORF">CH357_03695</name>
</gene>
<dbReference type="InterPro" id="IPR051046">
    <property type="entry name" value="MurCDEF_CellWall_CoF430Synth"/>
</dbReference>
<keyword evidence="3 10" id="KW-0132">Cell division</keyword>
<dbReference type="SUPFAM" id="SSF53623">
    <property type="entry name" value="MurD-like peptide ligases, catalytic domain"/>
    <property type="match status" value="1"/>
</dbReference>
<dbReference type="Gene3D" id="3.40.1390.10">
    <property type="entry name" value="MurE/MurF, N-terminal domain"/>
    <property type="match status" value="1"/>
</dbReference>
<dbReference type="GO" id="GO:0008360">
    <property type="term" value="P:regulation of cell shape"/>
    <property type="evidence" value="ECO:0007669"/>
    <property type="project" value="UniProtKB-KW"/>
</dbReference>
<dbReference type="EMBL" id="NPDN01000002">
    <property type="protein sequence ID" value="PJZ26606.1"/>
    <property type="molecule type" value="Genomic_DNA"/>
</dbReference>
<dbReference type="InterPro" id="IPR013221">
    <property type="entry name" value="Mur_ligase_cen"/>
</dbReference>
<dbReference type="InterPro" id="IPR036615">
    <property type="entry name" value="Mur_ligase_C_dom_sf"/>
</dbReference>
<dbReference type="AlphaFoldDB" id="A0A2M9XFZ8"/>
<protein>
    <recommendedName>
        <fullName evidence="10 11">UDP-N-acetylmuramoyl-tripeptide--D-alanyl-D-alanine ligase</fullName>
        <ecNumber evidence="10 11">6.3.2.10</ecNumber>
    </recommendedName>
    <alternativeName>
        <fullName evidence="10">D-alanyl-D-alanine-adding enzyme</fullName>
    </alternativeName>
</protein>
<dbReference type="Gene3D" id="3.90.190.20">
    <property type="entry name" value="Mur ligase, C-terminal domain"/>
    <property type="match status" value="1"/>
</dbReference>
<dbReference type="GO" id="GO:0071555">
    <property type="term" value="P:cell wall organization"/>
    <property type="evidence" value="ECO:0007669"/>
    <property type="project" value="UniProtKB-KW"/>
</dbReference>
<feature type="region of interest" description="Disordered" evidence="12">
    <location>
        <begin position="461"/>
        <end position="481"/>
    </location>
</feature>
<comment type="similarity">
    <text evidence="10">Belongs to the MurCDEF family. MurF subfamily.</text>
</comment>
<comment type="pathway">
    <text evidence="10 11">Cell wall biogenesis; peptidoglycan biosynthesis.</text>
</comment>
<dbReference type="OrthoDB" id="9801978at2"/>
<dbReference type="UniPathway" id="UPA00219"/>
<dbReference type="PANTHER" id="PTHR43024:SF1">
    <property type="entry name" value="UDP-N-ACETYLMURAMOYL-TRIPEPTIDE--D-ALANYL-D-ALANINE LIGASE"/>
    <property type="match status" value="1"/>
</dbReference>
<feature type="binding site" evidence="10">
    <location>
        <begin position="120"/>
        <end position="126"/>
    </location>
    <ligand>
        <name>ATP</name>
        <dbReference type="ChEBI" id="CHEBI:30616"/>
    </ligand>
</feature>
<evidence type="ECO:0000313" key="17">
    <source>
        <dbReference type="Proteomes" id="UP000232196"/>
    </source>
</evidence>
<accession>A0A2M9XFZ8</accession>
<evidence type="ECO:0000256" key="4">
    <source>
        <dbReference type="ARBA" id="ARBA00022741"/>
    </source>
</evidence>
<dbReference type="GO" id="GO:0047480">
    <property type="term" value="F:UDP-N-acetylmuramoyl-tripeptide-D-alanyl-D-alanine ligase activity"/>
    <property type="evidence" value="ECO:0007669"/>
    <property type="project" value="UniProtKB-UniRule"/>
</dbReference>
<dbReference type="HAMAP" id="MF_02019">
    <property type="entry name" value="MurF"/>
    <property type="match status" value="1"/>
</dbReference>
<keyword evidence="4 10" id="KW-0547">Nucleotide-binding</keyword>
<organism evidence="16 17">
    <name type="scientific">Leptospira hartskeerlii</name>
    <dbReference type="NCBI Taxonomy" id="2023177"/>
    <lineage>
        <taxon>Bacteria</taxon>
        <taxon>Pseudomonadati</taxon>
        <taxon>Spirochaetota</taxon>
        <taxon>Spirochaetia</taxon>
        <taxon>Leptospirales</taxon>
        <taxon>Leptospiraceae</taxon>
        <taxon>Leptospira</taxon>
    </lineage>
</organism>
<evidence type="ECO:0000256" key="7">
    <source>
        <dbReference type="ARBA" id="ARBA00022984"/>
    </source>
</evidence>
<proteinExistence type="inferred from homology"/>
<dbReference type="GO" id="GO:0009252">
    <property type="term" value="P:peptidoglycan biosynthetic process"/>
    <property type="evidence" value="ECO:0007669"/>
    <property type="project" value="UniProtKB-UniRule"/>
</dbReference>
<comment type="function">
    <text evidence="10 11">Involved in cell wall formation. Catalyzes the final step in the synthesis of UDP-N-acetylmuramoyl-pentapeptide, the precursor of murein.</text>
</comment>
<evidence type="ECO:0000256" key="10">
    <source>
        <dbReference type="HAMAP-Rule" id="MF_02019"/>
    </source>
</evidence>
<dbReference type="InterPro" id="IPR036565">
    <property type="entry name" value="Mur-like_cat_sf"/>
</dbReference>
<dbReference type="Proteomes" id="UP000232196">
    <property type="component" value="Unassembled WGS sequence"/>
</dbReference>
<evidence type="ECO:0000259" key="13">
    <source>
        <dbReference type="Pfam" id="PF01225"/>
    </source>
</evidence>
<feature type="compositionally biased region" description="Polar residues" evidence="12">
    <location>
        <begin position="464"/>
        <end position="473"/>
    </location>
</feature>
<reference evidence="16 17" key="1">
    <citation type="submission" date="2017-07" db="EMBL/GenBank/DDBJ databases">
        <title>Leptospira spp. isolated from tropical soils.</title>
        <authorList>
            <person name="Thibeaux R."/>
            <person name="Iraola G."/>
            <person name="Ferres I."/>
            <person name="Bierque E."/>
            <person name="Girault D."/>
            <person name="Soupe-Gilbert M.-E."/>
            <person name="Picardeau M."/>
            <person name="Goarant C."/>
        </authorList>
    </citation>
    <scope>NUCLEOTIDE SEQUENCE [LARGE SCALE GENOMIC DNA]</scope>
    <source>
        <strain evidence="16 17">MCA1-C-A1</strain>
    </source>
</reference>
<dbReference type="Pfam" id="PF01225">
    <property type="entry name" value="Mur_ligase"/>
    <property type="match status" value="1"/>
</dbReference>
<evidence type="ECO:0000256" key="6">
    <source>
        <dbReference type="ARBA" id="ARBA00022960"/>
    </source>
</evidence>
<comment type="catalytic activity">
    <reaction evidence="10 11">
        <text>D-alanyl-D-alanine + UDP-N-acetyl-alpha-D-muramoyl-L-alanyl-gamma-D-glutamyl-meso-2,6-diaminopimelate + ATP = UDP-N-acetyl-alpha-D-muramoyl-L-alanyl-gamma-D-glutamyl-meso-2,6-diaminopimeloyl-D-alanyl-D-alanine + ADP + phosphate + H(+)</text>
        <dbReference type="Rhea" id="RHEA:28374"/>
        <dbReference type="ChEBI" id="CHEBI:15378"/>
        <dbReference type="ChEBI" id="CHEBI:30616"/>
        <dbReference type="ChEBI" id="CHEBI:43474"/>
        <dbReference type="ChEBI" id="CHEBI:57822"/>
        <dbReference type="ChEBI" id="CHEBI:61386"/>
        <dbReference type="ChEBI" id="CHEBI:83905"/>
        <dbReference type="ChEBI" id="CHEBI:456216"/>
        <dbReference type="EC" id="6.3.2.10"/>
    </reaction>
</comment>
<keyword evidence="2 10" id="KW-0436">Ligase</keyword>
<dbReference type="GO" id="GO:0008766">
    <property type="term" value="F:UDP-N-acetylmuramoylalanyl-D-glutamyl-2,6-diaminopimelate-D-alanyl-D-alanine ligase activity"/>
    <property type="evidence" value="ECO:0007669"/>
    <property type="project" value="RHEA"/>
</dbReference>
<keyword evidence="1 10" id="KW-0963">Cytoplasm</keyword>
<comment type="subcellular location">
    <subcellularLocation>
        <location evidence="10 11">Cytoplasm</location>
    </subcellularLocation>
</comment>
<dbReference type="EC" id="6.3.2.10" evidence="10 11"/>
<evidence type="ECO:0000256" key="2">
    <source>
        <dbReference type="ARBA" id="ARBA00022598"/>
    </source>
</evidence>
<keyword evidence="9 10" id="KW-0961">Cell wall biogenesis/degradation</keyword>
<dbReference type="GO" id="GO:0051301">
    <property type="term" value="P:cell division"/>
    <property type="evidence" value="ECO:0007669"/>
    <property type="project" value="UniProtKB-KW"/>
</dbReference>
<dbReference type="RefSeq" id="WP_100705426.1">
    <property type="nucleotide sequence ID" value="NZ_NPDL01000002.1"/>
</dbReference>
<dbReference type="InterPro" id="IPR004101">
    <property type="entry name" value="Mur_ligase_C"/>
</dbReference>
<dbReference type="GO" id="GO:0005524">
    <property type="term" value="F:ATP binding"/>
    <property type="evidence" value="ECO:0007669"/>
    <property type="project" value="UniProtKB-UniRule"/>
</dbReference>
<feature type="domain" description="Mur ligase central" evidence="15">
    <location>
        <begin position="118"/>
        <end position="298"/>
    </location>
</feature>